<feature type="signal peptide" evidence="3">
    <location>
        <begin position="1"/>
        <end position="18"/>
    </location>
</feature>
<evidence type="ECO:0000256" key="3">
    <source>
        <dbReference type="SAM" id="SignalP"/>
    </source>
</evidence>
<sequence length="245" mass="26689">MAKALVLLQLTLLQAAACFTVSGNEAEGVAFSAQSPSPFHHSPIYPPSESPKYPNSHPPYPHPHHNHRHKIQPPSQPPVQPPTHSPVQYPPSYPLPKRSLLAVQGVVFCKPCNYSGVDTLSGATPLVGASVKLQCNNTKRPLVQEAKTDKNGYFYMMAPKSITTFGSHKCKVFLSSSPMATCNKPTDLHYGVQGAILMPQKLPQPPAQAPELSPLSPRDDPVVLFPYQLFTVGPFAFEPQTKCPH</sequence>
<dbReference type="GO" id="GO:0071944">
    <property type="term" value="C:cell periphery"/>
    <property type="evidence" value="ECO:0007669"/>
    <property type="project" value="TreeGrafter"/>
</dbReference>
<keyword evidence="5" id="KW-1185">Reference proteome</keyword>
<evidence type="ECO:0000313" key="4">
    <source>
        <dbReference type="EMBL" id="KAF7119361.1"/>
    </source>
</evidence>
<feature type="compositionally biased region" description="Basic residues" evidence="2">
    <location>
        <begin position="62"/>
        <end position="71"/>
    </location>
</feature>
<evidence type="ECO:0000256" key="1">
    <source>
        <dbReference type="ARBA" id="ARBA00022729"/>
    </source>
</evidence>
<accession>A0A834FYI5</accession>
<reference evidence="4" key="1">
    <citation type="submission" date="2019-11" db="EMBL/GenBank/DDBJ databases">
        <authorList>
            <person name="Liu Y."/>
            <person name="Hou J."/>
            <person name="Li T.-Q."/>
            <person name="Guan C.-H."/>
            <person name="Wu X."/>
            <person name="Wu H.-Z."/>
            <person name="Ling F."/>
            <person name="Zhang R."/>
            <person name="Shi X.-G."/>
            <person name="Ren J.-P."/>
            <person name="Chen E.-F."/>
            <person name="Sun J.-M."/>
        </authorList>
    </citation>
    <scope>NUCLEOTIDE SEQUENCE</scope>
    <source>
        <strain evidence="4">Adult_tree_wgs_1</strain>
        <tissue evidence="4">Leaves</tissue>
    </source>
</reference>
<feature type="chain" id="PRO_5032571286" evidence="3">
    <location>
        <begin position="19"/>
        <end position="245"/>
    </location>
</feature>
<dbReference type="PANTHER" id="PTHR33470:SF22">
    <property type="entry name" value="POLLEN OLE E 1 ALLERGEN AND EXTENSIN FAMILY PROTEIN"/>
    <property type="match status" value="1"/>
</dbReference>
<dbReference type="Proteomes" id="UP000626092">
    <property type="component" value="Unassembled WGS sequence"/>
</dbReference>
<keyword evidence="1 3" id="KW-0732">Signal</keyword>
<dbReference type="Pfam" id="PF01190">
    <property type="entry name" value="Pollen_Ole_e_1"/>
    <property type="match status" value="1"/>
</dbReference>
<evidence type="ECO:0000256" key="2">
    <source>
        <dbReference type="SAM" id="MobiDB-lite"/>
    </source>
</evidence>
<feature type="region of interest" description="Disordered" evidence="2">
    <location>
        <begin position="40"/>
        <end position="91"/>
    </location>
</feature>
<dbReference type="PANTHER" id="PTHR33470">
    <property type="entry name" value="OS01G0164075 PROTEIN"/>
    <property type="match status" value="1"/>
</dbReference>
<organism evidence="4 5">
    <name type="scientific">Rhododendron simsii</name>
    <name type="common">Sims's rhododendron</name>
    <dbReference type="NCBI Taxonomy" id="118357"/>
    <lineage>
        <taxon>Eukaryota</taxon>
        <taxon>Viridiplantae</taxon>
        <taxon>Streptophyta</taxon>
        <taxon>Embryophyta</taxon>
        <taxon>Tracheophyta</taxon>
        <taxon>Spermatophyta</taxon>
        <taxon>Magnoliopsida</taxon>
        <taxon>eudicotyledons</taxon>
        <taxon>Gunneridae</taxon>
        <taxon>Pentapetalae</taxon>
        <taxon>asterids</taxon>
        <taxon>Ericales</taxon>
        <taxon>Ericaceae</taxon>
        <taxon>Ericoideae</taxon>
        <taxon>Rhodoreae</taxon>
        <taxon>Rhododendron</taxon>
    </lineage>
</organism>
<name>A0A834FYI5_RHOSS</name>
<dbReference type="OrthoDB" id="665669at2759"/>
<dbReference type="AlphaFoldDB" id="A0A834FYI5"/>
<gene>
    <name evidence="4" type="ORF">RHSIM_Rhsim13G0179100</name>
</gene>
<comment type="caution">
    <text evidence="4">The sequence shown here is derived from an EMBL/GenBank/DDBJ whole genome shotgun (WGS) entry which is preliminary data.</text>
</comment>
<dbReference type="EMBL" id="WJXA01000013">
    <property type="protein sequence ID" value="KAF7119361.1"/>
    <property type="molecule type" value="Genomic_DNA"/>
</dbReference>
<protein>
    <submittedName>
        <fullName evidence="4">Uncharacterized protein</fullName>
    </submittedName>
</protein>
<proteinExistence type="predicted"/>
<feature type="compositionally biased region" description="Pro residues" evidence="2">
    <location>
        <begin position="74"/>
        <end position="91"/>
    </location>
</feature>
<evidence type="ECO:0000313" key="5">
    <source>
        <dbReference type="Proteomes" id="UP000626092"/>
    </source>
</evidence>